<feature type="domain" description="Methyltransferase" evidence="1">
    <location>
        <begin position="81"/>
        <end position="174"/>
    </location>
</feature>
<proteinExistence type="predicted"/>
<dbReference type="SUPFAM" id="SSF158997">
    <property type="entry name" value="Trm112p-like"/>
    <property type="match status" value="1"/>
</dbReference>
<evidence type="ECO:0000313" key="2">
    <source>
        <dbReference type="EMBL" id="AVP64057.1"/>
    </source>
</evidence>
<dbReference type="InterPro" id="IPR029063">
    <property type="entry name" value="SAM-dependent_MTases_sf"/>
</dbReference>
<dbReference type="InterPro" id="IPR041698">
    <property type="entry name" value="Methyltransf_25"/>
</dbReference>
<evidence type="ECO:0000313" key="3">
    <source>
        <dbReference type="Proteomes" id="UP000238070"/>
    </source>
</evidence>
<dbReference type="EMBL" id="CP027776">
    <property type="protein sequence ID" value="AVP64057.1"/>
    <property type="molecule type" value="Genomic_DNA"/>
</dbReference>
<name>A0AAU8YUZ7_CLOBO</name>
<dbReference type="CDD" id="cd02440">
    <property type="entry name" value="AdoMet_MTases"/>
    <property type="match status" value="1"/>
</dbReference>
<dbReference type="SUPFAM" id="SSF53335">
    <property type="entry name" value="S-adenosyl-L-methionine-dependent methyltransferases"/>
    <property type="match status" value="1"/>
</dbReference>
<evidence type="ECO:0000259" key="1">
    <source>
        <dbReference type="Pfam" id="PF13649"/>
    </source>
</evidence>
<organism evidence="2 3">
    <name type="scientific">Clostridium botulinum</name>
    <dbReference type="NCBI Taxonomy" id="1491"/>
    <lineage>
        <taxon>Bacteria</taxon>
        <taxon>Bacillati</taxon>
        <taxon>Bacillota</taxon>
        <taxon>Clostridia</taxon>
        <taxon>Eubacteriales</taxon>
        <taxon>Clostridiaceae</taxon>
        <taxon>Clostridium</taxon>
    </lineage>
</organism>
<dbReference type="Proteomes" id="UP000238070">
    <property type="component" value="Chromosome"/>
</dbReference>
<sequence length="297" mass="34089">MNKFKILNTIKKVYENNGNIIQYLKDLEGQKHNSLEDILISYDFQAGSYIEAYKKQPKIKDRYCKKLAETIDNMGDYNSLMEVGVGEATTLGNILKLIKNKSALSYGFDISWSRIKYAKKFLKKQNLDKVNLFVGDLFCLPLKDNSIDIVYTSHSIEPNGGKEKEALMELYRITNKYLILLEPAYEYANEEAKNRMIHHGYVTNLYSTAKELGYEIIEHKLFGVNSNSLNPTGLMIIKKDFKTKETEPMCCPITKKSLTLKNNCYFSKDSLLLYPIIDGIPFFLAQNAILASKFLDE</sequence>
<dbReference type="Gene3D" id="3.40.50.150">
    <property type="entry name" value="Vaccinia Virus protein VP39"/>
    <property type="match status" value="1"/>
</dbReference>
<reference evidence="2 3" key="1">
    <citation type="submission" date="2018-01" db="EMBL/GenBank/DDBJ databases">
        <title>Genetic Diversity of Clostridium botulinum in seafood.</title>
        <authorList>
            <person name="Athira V."/>
            <person name="Arun Jyothi P.V."/>
            <person name="Lalitha K.V."/>
            <person name="Joseph T.C."/>
        </authorList>
    </citation>
    <scope>NUCLEOTIDE SEQUENCE [LARGE SCALE GENOMIC DNA]</scope>
    <source>
        <strain evidence="2 3">Mfbjulcb5</strain>
    </source>
</reference>
<gene>
    <name evidence="2" type="ORF">C3B64_07220</name>
</gene>
<dbReference type="Pfam" id="PF13649">
    <property type="entry name" value="Methyltransf_25"/>
    <property type="match status" value="1"/>
</dbReference>
<accession>A0AAU8YUZ7</accession>
<dbReference type="Gene3D" id="2.20.25.10">
    <property type="match status" value="1"/>
</dbReference>
<protein>
    <recommendedName>
        <fullName evidence="1">Methyltransferase domain-containing protein</fullName>
    </recommendedName>
</protein>
<dbReference type="AlphaFoldDB" id="A0AAU8YUZ7"/>